<dbReference type="CDD" id="cd22100">
    <property type="entry name" value="F-box_FBXO28"/>
    <property type="match status" value="1"/>
</dbReference>
<dbReference type="PANTHER" id="PTHR13252">
    <property type="entry name" value="F-BOX ONLY PROTEIN 28"/>
    <property type="match status" value="1"/>
</dbReference>
<sequence length="372" mass="43093">MDNPKTSQIVFEHNDQVNMDAYSPVTMMDLPIEMIDKILSYLSFDQITKLRGVSRTFNNICSDKLNKGFTQVEQFHRKCLREVKSRLPRRESERKNHPLARHNDILMSVETRLSMLSMTYMKYIDACHCCFIPGKVLDEAFKALRIVNQNIMSTSNTSPSLSYLPALPRPHYFLQEYRDISSMAMEHFDDKILPSIKEKMRLEKPQMYCFKSRTESGGERAVTKAVKPLVKLFRVLHQTRAKCNSNHITLQQNIKSISHKFKCQNTLLKQKLNAQKNIIKHMKRELRDTRNAMNVLSKEVNRLKFEQTTPRDSSSNERSSGGKNLSLSLPSTLCIPAAEKKDSTEMRGLKKKRDISEESTSKDDFCKRLCNT</sequence>
<accession>A0A1B6MUQ9</accession>
<dbReference type="EMBL" id="GEBQ01032108">
    <property type="protein sequence ID" value="JAT07869.1"/>
    <property type="molecule type" value="Transcribed_RNA"/>
</dbReference>
<evidence type="ECO:0000313" key="3">
    <source>
        <dbReference type="EMBL" id="JAT07869.1"/>
    </source>
</evidence>
<reference evidence="4" key="1">
    <citation type="submission" date="2015-11" db="EMBL/GenBank/DDBJ databases">
        <title>De novo transcriptome assembly of four potential Pierce s Disease insect vectors from Arizona vineyards.</title>
        <authorList>
            <person name="Tassone E.E."/>
        </authorList>
    </citation>
    <scope>NUCLEOTIDE SEQUENCE</scope>
</reference>
<proteinExistence type="predicted"/>
<gene>
    <name evidence="4" type="ORF">g.26949</name>
    <name evidence="3" type="ORF">g.26950</name>
</gene>
<organism evidence="4">
    <name type="scientific">Graphocephala atropunctata</name>
    <dbReference type="NCBI Taxonomy" id="36148"/>
    <lineage>
        <taxon>Eukaryota</taxon>
        <taxon>Metazoa</taxon>
        <taxon>Ecdysozoa</taxon>
        <taxon>Arthropoda</taxon>
        <taxon>Hexapoda</taxon>
        <taxon>Insecta</taxon>
        <taxon>Pterygota</taxon>
        <taxon>Neoptera</taxon>
        <taxon>Paraneoptera</taxon>
        <taxon>Hemiptera</taxon>
        <taxon>Auchenorrhyncha</taxon>
        <taxon>Membracoidea</taxon>
        <taxon>Cicadellidae</taxon>
        <taxon>Cicadellinae</taxon>
        <taxon>Cicadellini</taxon>
        <taxon>Graphocephala</taxon>
    </lineage>
</organism>
<evidence type="ECO:0000256" key="1">
    <source>
        <dbReference type="SAM" id="MobiDB-lite"/>
    </source>
</evidence>
<evidence type="ECO:0000259" key="2">
    <source>
        <dbReference type="PROSITE" id="PS50181"/>
    </source>
</evidence>
<dbReference type="AlphaFoldDB" id="A0A1B6MUQ9"/>
<feature type="compositionally biased region" description="Basic and acidic residues" evidence="1">
    <location>
        <begin position="338"/>
        <end position="365"/>
    </location>
</feature>
<evidence type="ECO:0000313" key="4">
    <source>
        <dbReference type="EMBL" id="JAT39674.1"/>
    </source>
</evidence>
<dbReference type="InterPro" id="IPR036047">
    <property type="entry name" value="F-box-like_dom_sf"/>
</dbReference>
<dbReference type="SUPFAM" id="SSF81383">
    <property type="entry name" value="F-box domain"/>
    <property type="match status" value="1"/>
</dbReference>
<dbReference type="EMBL" id="GEBQ01000303">
    <property type="protein sequence ID" value="JAT39674.1"/>
    <property type="molecule type" value="Transcribed_RNA"/>
</dbReference>
<feature type="compositionally biased region" description="Polar residues" evidence="1">
    <location>
        <begin position="306"/>
        <end position="331"/>
    </location>
</feature>
<dbReference type="PANTHER" id="PTHR13252:SF9">
    <property type="entry name" value="F-BOX ONLY PROTEIN 28"/>
    <property type="match status" value="1"/>
</dbReference>
<dbReference type="InterPro" id="IPR039719">
    <property type="entry name" value="FBXO28"/>
</dbReference>
<dbReference type="GO" id="GO:0000209">
    <property type="term" value="P:protein polyubiquitination"/>
    <property type="evidence" value="ECO:0007669"/>
    <property type="project" value="TreeGrafter"/>
</dbReference>
<feature type="domain" description="F-box" evidence="2">
    <location>
        <begin position="24"/>
        <end position="72"/>
    </location>
</feature>
<feature type="region of interest" description="Disordered" evidence="1">
    <location>
        <begin position="299"/>
        <end position="365"/>
    </location>
</feature>
<dbReference type="InterPro" id="IPR001810">
    <property type="entry name" value="F-box_dom"/>
</dbReference>
<dbReference type="SMART" id="SM00256">
    <property type="entry name" value="FBOX"/>
    <property type="match status" value="1"/>
</dbReference>
<dbReference type="PROSITE" id="PS50181">
    <property type="entry name" value="FBOX"/>
    <property type="match status" value="1"/>
</dbReference>
<name>A0A1B6MUQ9_9HEMI</name>
<protein>
    <recommendedName>
        <fullName evidence="2">F-box domain-containing protein</fullName>
    </recommendedName>
</protein>
<dbReference type="Pfam" id="PF00646">
    <property type="entry name" value="F-box"/>
    <property type="match status" value="1"/>
</dbReference>